<evidence type="ECO:0000256" key="6">
    <source>
        <dbReference type="ARBA" id="ARBA00022801"/>
    </source>
</evidence>
<evidence type="ECO:0000259" key="16">
    <source>
        <dbReference type="Pfam" id="PF04151"/>
    </source>
</evidence>
<evidence type="ECO:0000256" key="11">
    <source>
        <dbReference type="RuleBase" id="RU366073"/>
    </source>
</evidence>
<keyword evidence="7 11" id="KW-0862">Zinc</keyword>
<comment type="function">
    <text evidence="11">Extracellular zinc metalloprotease.</text>
</comment>
<dbReference type="SUPFAM" id="SSF55486">
    <property type="entry name" value="Metalloproteases ('zincins'), catalytic domain"/>
    <property type="match status" value="1"/>
</dbReference>
<evidence type="ECO:0000256" key="2">
    <source>
        <dbReference type="ARBA" id="ARBA00009388"/>
    </source>
</evidence>
<dbReference type="STRING" id="1117707.VQ7734_02350"/>
<feature type="domain" description="FTP" evidence="17">
    <location>
        <begin position="54"/>
        <end position="94"/>
    </location>
</feature>
<keyword evidence="3 11" id="KW-0645">Protease</keyword>
<feature type="domain" description="Peptidase C-terminal archaeal/bacterial" evidence="16">
    <location>
        <begin position="577"/>
        <end position="634"/>
    </location>
</feature>
<keyword evidence="9" id="KW-0865">Zymogen</keyword>
<evidence type="ECO:0000259" key="17">
    <source>
        <dbReference type="Pfam" id="PF07504"/>
    </source>
</evidence>
<dbReference type="RefSeq" id="WP_073582672.1">
    <property type="nucleotide sequence ID" value="NZ_AP024897.1"/>
</dbReference>
<feature type="chain" id="PRO_5023154798" description="Neutral metalloproteinase" evidence="11">
    <location>
        <begin position="26"/>
        <end position="647"/>
    </location>
</feature>
<evidence type="ECO:0000256" key="3">
    <source>
        <dbReference type="ARBA" id="ARBA00022670"/>
    </source>
</evidence>
<keyword evidence="5 11" id="KW-0732">Signal</keyword>
<dbReference type="CDD" id="cd09597">
    <property type="entry name" value="M4_TLP"/>
    <property type="match status" value="1"/>
</dbReference>
<evidence type="ECO:0000256" key="7">
    <source>
        <dbReference type="ARBA" id="ARBA00022833"/>
    </source>
</evidence>
<dbReference type="GO" id="GO:0046872">
    <property type="term" value="F:metal ion binding"/>
    <property type="evidence" value="ECO:0007669"/>
    <property type="project" value="UniProtKB-UniRule"/>
</dbReference>
<evidence type="ECO:0000256" key="4">
    <source>
        <dbReference type="ARBA" id="ARBA00022723"/>
    </source>
</evidence>
<feature type="active site" evidence="10">
    <location>
        <position position="345"/>
    </location>
</feature>
<dbReference type="OrthoDB" id="5378341at2"/>
<dbReference type="PANTHER" id="PTHR33794">
    <property type="entry name" value="BACILLOLYSIN"/>
    <property type="match status" value="1"/>
</dbReference>
<comment type="subcellular location">
    <subcellularLocation>
        <location evidence="11">Secreted</location>
    </subcellularLocation>
</comment>
<keyword evidence="6 11" id="KW-0378">Hydrolase</keyword>
<dbReference type="PRINTS" id="PR00730">
    <property type="entry name" value="THERMOLYSIN"/>
</dbReference>
<evidence type="ECO:0000256" key="5">
    <source>
        <dbReference type="ARBA" id="ARBA00022729"/>
    </source>
</evidence>
<keyword evidence="4" id="KW-0479">Metal-binding</keyword>
<dbReference type="InterPro" id="IPR011096">
    <property type="entry name" value="FTP_domain"/>
</dbReference>
<dbReference type="Proteomes" id="UP000184600">
    <property type="component" value="Unassembled WGS sequence"/>
</dbReference>
<dbReference type="Gene3D" id="3.10.170.10">
    <property type="match status" value="1"/>
</dbReference>
<keyword evidence="11" id="KW-0964">Secreted</keyword>
<evidence type="ECO:0000313" key="19">
    <source>
        <dbReference type="Proteomes" id="UP000184600"/>
    </source>
</evidence>
<evidence type="ECO:0000256" key="12">
    <source>
        <dbReference type="SAM" id="MobiDB-lite"/>
    </source>
</evidence>
<dbReference type="PANTHER" id="PTHR33794:SF1">
    <property type="entry name" value="BACILLOLYSIN"/>
    <property type="match status" value="1"/>
</dbReference>
<dbReference type="GO" id="GO:0005576">
    <property type="term" value="C:extracellular region"/>
    <property type="evidence" value="ECO:0007669"/>
    <property type="project" value="UniProtKB-SubCell"/>
</dbReference>
<comment type="cofactor">
    <cofactor evidence="1 11">
        <name>Zn(2+)</name>
        <dbReference type="ChEBI" id="CHEBI:29105"/>
    </cofactor>
</comment>
<evidence type="ECO:0000256" key="10">
    <source>
        <dbReference type="PIRSR" id="PIRSR623612-1"/>
    </source>
</evidence>
<dbReference type="GO" id="GO:0006508">
    <property type="term" value="P:proteolysis"/>
    <property type="evidence" value="ECO:0007669"/>
    <property type="project" value="UniProtKB-KW"/>
</dbReference>
<feature type="domain" description="Peptidase M4" evidence="13">
    <location>
        <begin position="210"/>
        <end position="352"/>
    </location>
</feature>
<dbReference type="Pfam" id="PF03413">
    <property type="entry name" value="PepSY"/>
    <property type="match status" value="1"/>
</dbReference>
<evidence type="ECO:0000259" key="14">
    <source>
        <dbReference type="Pfam" id="PF02868"/>
    </source>
</evidence>
<dbReference type="Pfam" id="PF07504">
    <property type="entry name" value="FTP"/>
    <property type="match status" value="1"/>
</dbReference>
<feature type="region of interest" description="Disordered" evidence="12">
    <location>
        <begin position="508"/>
        <end position="552"/>
    </location>
</feature>
<feature type="domain" description="PepSY" evidence="15">
    <location>
        <begin position="117"/>
        <end position="192"/>
    </location>
</feature>
<dbReference type="InterPro" id="IPR023612">
    <property type="entry name" value="Peptidase_M4"/>
</dbReference>
<dbReference type="Gene3D" id="2.60.120.380">
    <property type="match status" value="1"/>
</dbReference>
<gene>
    <name evidence="18" type="primary">nprV_2</name>
    <name evidence="18" type="ORF">VQ7734_02350</name>
</gene>
<proteinExistence type="inferred from homology"/>
<keyword evidence="8 11" id="KW-0482">Metalloprotease</keyword>
<reference evidence="19" key="1">
    <citation type="submission" date="2016-12" db="EMBL/GenBank/DDBJ databases">
        <authorList>
            <person name="Rodrigo-Torres L."/>
            <person name="Arahal R.D."/>
            <person name="Lucena T."/>
        </authorList>
    </citation>
    <scope>NUCLEOTIDE SEQUENCE [LARGE SCALE GENOMIC DNA]</scope>
</reference>
<dbReference type="InterPro" id="IPR013856">
    <property type="entry name" value="Peptidase_M4_domain"/>
</dbReference>
<feature type="compositionally biased region" description="Low complexity" evidence="12">
    <location>
        <begin position="511"/>
        <end position="547"/>
    </location>
</feature>
<protein>
    <recommendedName>
        <fullName evidence="11">Neutral metalloproteinase</fullName>
        <ecNumber evidence="11">3.4.24.-</ecNumber>
    </recommendedName>
</protein>
<evidence type="ECO:0000256" key="9">
    <source>
        <dbReference type="ARBA" id="ARBA00023145"/>
    </source>
</evidence>
<dbReference type="Pfam" id="PF01447">
    <property type="entry name" value="Peptidase_M4"/>
    <property type="match status" value="1"/>
</dbReference>
<dbReference type="InterPro" id="IPR007280">
    <property type="entry name" value="Peptidase_C_arc/bac"/>
</dbReference>
<evidence type="ECO:0000256" key="1">
    <source>
        <dbReference type="ARBA" id="ARBA00001947"/>
    </source>
</evidence>
<keyword evidence="19" id="KW-1185">Reference proteome</keyword>
<evidence type="ECO:0000259" key="15">
    <source>
        <dbReference type="Pfam" id="PF03413"/>
    </source>
</evidence>
<dbReference type="InterPro" id="IPR025711">
    <property type="entry name" value="PepSY"/>
</dbReference>
<dbReference type="EMBL" id="FRFG01000026">
    <property type="protein sequence ID" value="SHO56581.1"/>
    <property type="molecule type" value="Genomic_DNA"/>
</dbReference>
<dbReference type="EC" id="3.4.24.-" evidence="11"/>
<dbReference type="Gene3D" id="3.10.450.40">
    <property type="match status" value="1"/>
</dbReference>
<dbReference type="InterPro" id="IPR027268">
    <property type="entry name" value="Peptidase_M4/M1_CTD_sf"/>
</dbReference>
<accession>A0A1M7YVJ1</accession>
<dbReference type="Gene3D" id="3.10.450.490">
    <property type="match status" value="1"/>
</dbReference>
<evidence type="ECO:0000313" key="18">
    <source>
        <dbReference type="EMBL" id="SHO56581.1"/>
    </source>
</evidence>
<organism evidence="18 19">
    <name type="scientific">Vibrio quintilis</name>
    <dbReference type="NCBI Taxonomy" id="1117707"/>
    <lineage>
        <taxon>Bacteria</taxon>
        <taxon>Pseudomonadati</taxon>
        <taxon>Pseudomonadota</taxon>
        <taxon>Gammaproteobacteria</taxon>
        <taxon>Vibrionales</taxon>
        <taxon>Vibrionaceae</taxon>
        <taxon>Vibrio</taxon>
    </lineage>
</organism>
<dbReference type="InterPro" id="IPR001570">
    <property type="entry name" value="Peptidase_M4_C_domain"/>
</dbReference>
<name>A0A1M7YVJ1_9VIBR</name>
<dbReference type="InterPro" id="IPR050728">
    <property type="entry name" value="Zinc_Metalloprotease_M4"/>
</dbReference>
<sequence length="647" mass="70657">MNTKQRHVNLLVAAMGLGFLLPVSAAEMVRVENTDTLNQALAVQTMSLSPAETGFEAMKTVTLPNGKKKVRYQQTYHGLPVFNTSVVATKSNNRNSDVFGVMAKGIAADVSTVRPALSRQEAIQVALNDYQLKQNFFSMPRPDWETAKLMVRLDENGQAQLVYMVDFLVTSDEPARPFYFIDAESGAIVKQWEGLNHHEAKGSGPGGNERTGRYVYGEDKESFAITKQGSTCIMDTSEVKSVNLNGGTSGTDAFRYNCSDSRNYNDYKQINGAYSPINDAHFYGQKIVEMYKDWLNTAPLSFKLVMRVHYKHNFENASWDGREMNFGDGGNTLYPLVDLNVSAHEVSHGFTEQNSGLIYSGQSGGINEAYSDIAGEAMEYYIRHKVDWYIGSDIMKSGKAMRYFDQPSRDGYSIDNASEYYTGINVHHSSGVFNRAYYLISNTAGWNPKKGFQAFAVANQLYWTSGATFDSAACGVTKAAKDLNYSTSDIVAAFKKVGVDASCGSVYPETDSASSGSSDSSSSSSDSSSGSSSSGSSSDDSSDDSSGQGQMLTKGQSVSDLFGPFSSMLYYGFKGDGSTTTVKISGGTGDADLYVNVDKTPSPQSFICRPQNYGNEESCKVETEAGKTYYIMIFGYRYYSGLTLSLE</sequence>
<comment type="similarity">
    <text evidence="2 11">Belongs to the peptidase M4 family.</text>
</comment>
<feature type="domain" description="Peptidase M4 C-terminal" evidence="14">
    <location>
        <begin position="355"/>
        <end position="499"/>
    </location>
</feature>
<feature type="signal peptide" evidence="11">
    <location>
        <begin position="1"/>
        <end position="25"/>
    </location>
</feature>
<dbReference type="Pfam" id="PF02868">
    <property type="entry name" value="Peptidase_M4_C"/>
    <property type="match status" value="1"/>
</dbReference>
<feature type="active site" description="Proton donor" evidence="10">
    <location>
        <position position="427"/>
    </location>
</feature>
<dbReference type="Pfam" id="PF04151">
    <property type="entry name" value="PPC"/>
    <property type="match status" value="1"/>
</dbReference>
<dbReference type="GO" id="GO:0004222">
    <property type="term" value="F:metalloendopeptidase activity"/>
    <property type="evidence" value="ECO:0007669"/>
    <property type="project" value="UniProtKB-UniRule"/>
</dbReference>
<evidence type="ECO:0000259" key="13">
    <source>
        <dbReference type="Pfam" id="PF01447"/>
    </source>
</evidence>
<evidence type="ECO:0000256" key="8">
    <source>
        <dbReference type="ARBA" id="ARBA00023049"/>
    </source>
</evidence>
<dbReference type="Gene3D" id="1.10.390.10">
    <property type="entry name" value="Neutral Protease Domain 2"/>
    <property type="match status" value="1"/>
</dbReference>
<dbReference type="AlphaFoldDB" id="A0A1M7YVJ1"/>